<keyword evidence="2" id="KW-1185">Reference proteome</keyword>
<evidence type="ECO:0000313" key="1">
    <source>
        <dbReference type="EMBL" id="SFM68783.1"/>
    </source>
</evidence>
<dbReference type="AlphaFoldDB" id="A0A1I4SWT1"/>
<accession>A0A1I4SWT1</accession>
<evidence type="ECO:0000313" key="2">
    <source>
        <dbReference type="Proteomes" id="UP000199556"/>
    </source>
</evidence>
<dbReference type="STRING" id="195064.SAMN05421721_12327"/>
<dbReference type="Proteomes" id="UP000199556">
    <property type="component" value="Unassembled WGS sequence"/>
</dbReference>
<protein>
    <submittedName>
        <fullName evidence="1">Predicted nuclease (RNAse H fold)</fullName>
    </submittedName>
</protein>
<dbReference type="Pfam" id="PF04250">
    <property type="entry name" value="DUF429"/>
    <property type="match status" value="1"/>
</dbReference>
<dbReference type="EMBL" id="FOUO01000023">
    <property type="protein sequence ID" value="SFM68783.1"/>
    <property type="molecule type" value="Genomic_DNA"/>
</dbReference>
<reference evidence="1 2" key="1">
    <citation type="submission" date="2016-10" db="EMBL/GenBank/DDBJ databases">
        <authorList>
            <person name="de Groot N.N."/>
        </authorList>
    </citation>
    <scope>NUCLEOTIDE SEQUENCE [LARGE SCALE GENOMIC DNA]</scope>
    <source>
        <strain evidence="1 2">DSM 4180</strain>
    </source>
</reference>
<proteinExistence type="predicted"/>
<sequence length="248" mass="26543">MVTVSRLPEGTGAAGPVVAGVDGCRGRWLCVWGDPARPSEIQAALLDTPHALEHLQPLPAVVGVDIPIGLPEDGPREADRAARRLLGRPRGSSVFPAPLRCMLQAPDYDTACNLGRNRCGRALSRQSWNILPLIRAMDAFLRERPARAGWVQEVHPELGFMVWNHGIPMAWGKKTPRGRDTRRGLVEAALPGALSAARASLGAPCPEDDLLDALAAFGIAARIATGRALRLPDPSQRDALGLPMCITC</sequence>
<gene>
    <name evidence="1" type="ORF">SAMN05421721_12327</name>
</gene>
<dbReference type="InterPro" id="IPR007362">
    <property type="entry name" value="DUF429"/>
</dbReference>
<name>A0A1I4SWT1_ECTMO</name>
<dbReference type="RefSeq" id="WP_090487568.1">
    <property type="nucleotide sequence ID" value="NZ_FOUO01000023.1"/>
</dbReference>
<organism evidence="1 2">
    <name type="scientific">Ectothiorhodospira mobilis</name>
    <dbReference type="NCBI Taxonomy" id="195064"/>
    <lineage>
        <taxon>Bacteria</taxon>
        <taxon>Pseudomonadati</taxon>
        <taxon>Pseudomonadota</taxon>
        <taxon>Gammaproteobacteria</taxon>
        <taxon>Chromatiales</taxon>
        <taxon>Ectothiorhodospiraceae</taxon>
        <taxon>Ectothiorhodospira</taxon>
    </lineage>
</organism>
<dbReference type="OrthoDB" id="9811476at2"/>